<feature type="region of interest" description="Disordered" evidence="1">
    <location>
        <begin position="916"/>
        <end position="966"/>
    </location>
</feature>
<evidence type="ECO:0000256" key="1">
    <source>
        <dbReference type="SAM" id="MobiDB-lite"/>
    </source>
</evidence>
<feature type="region of interest" description="Disordered" evidence="1">
    <location>
        <begin position="767"/>
        <end position="829"/>
    </location>
</feature>
<dbReference type="AlphaFoldDB" id="A0A9P6PUG3"/>
<dbReference type="OrthoDB" id="2565191at2759"/>
<gene>
    <name evidence="2" type="ORF">BG011_006101</name>
</gene>
<comment type="caution">
    <text evidence="2">The sequence shown here is derived from an EMBL/GenBank/DDBJ whole genome shotgun (WGS) entry which is preliminary data.</text>
</comment>
<feature type="compositionally biased region" description="Basic and acidic residues" evidence="1">
    <location>
        <begin position="540"/>
        <end position="549"/>
    </location>
</feature>
<evidence type="ECO:0000313" key="3">
    <source>
        <dbReference type="Proteomes" id="UP000726737"/>
    </source>
</evidence>
<feature type="region of interest" description="Disordered" evidence="1">
    <location>
        <begin position="511"/>
        <end position="549"/>
    </location>
</feature>
<feature type="compositionally biased region" description="Acidic residues" evidence="1">
    <location>
        <begin position="808"/>
        <end position="829"/>
    </location>
</feature>
<keyword evidence="3" id="KW-1185">Reference proteome</keyword>
<protein>
    <submittedName>
        <fullName evidence="2">Uncharacterized protein</fullName>
    </submittedName>
</protein>
<feature type="compositionally biased region" description="Polar residues" evidence="1">
    <location>
        <begin position="1"/>
        <end position="12"/>
    </location>
</feature>
<feature type="compositionally biased region" description="Acidic residues" evidence="1">
    <location>
        <begin position="947"/>
        <end position="966"/>
    </location>
</feature>
<organism evidence="2 3">
    <name type="scientific">Mortierella polycephala</name>
    <dbReference type="NCBI Taxonomy" id="41804"/>
    <lineage>
        <taxon>Eukaryota</taxon>
        <taxon>Fungi</taxon>
        <taxon>Fungi incertae sedis</taxon>
        <taxon>Mucoromycota</taxon>
        <taxon>Mortierellomycotina</taxon>
        <taxon>Mortierellomycetes</taxon>
        <taxon>Mortierellales</taxon>
        <taxon>Mortierellaceae</taxon>
        <taxon>Mortierella</taxon>
    </lineage>
</organism>
<feature type="region of interest" description="Disordered" evidence="1">
    <location>
        <begin position="1"/>
        <end position="74"/>
    </location>
</feature>
<sequence length="966" mass="107896">MESSSREVATASSEKEYDRNHNHNHVDEQEPEQEQGQEHVTDQGPGKEADTGTGSGQDKLARSKLQSQRNRARRVVNRLKHIAKGIRKAHPSLFGGGKADRKARMIIKRREAYNAEWIEKTITQQLYLNTVAPSDGPMQQIPQYTKSARRTVEQDQDMSEPTIADEEEDDLDLEKILIQQQQQPNQVRYADECTSCVMQGLACSGHKPICSQCYYSSAKATASFSRNVTGSLLSSSKQPKPLPSSCSYPIEATPLIPERVYKALAGQTREWQEDTRKDRLNKRSMAKAIQEMTMVKDTDQDAGWMLPHGMPPRMDRNPAAMVDYRLKSRSLENQRIKRQLKAGKLPSGELEEFARIFGNGEEPEPDATKRRKLGPHASGDWGVADQGTITNKGGEPSESSLGTKKTWIERRLLLGDDDLDLDNMGSETPKTDRRKSERRFKTMDAFGFTADDSLIRVGDGADVRAENELSDYLSLNPVAWETFKEMNARVHFNDISKKTVKDIKRTLALGSAMVREEQESEEENGREREEDEEGEGEGEENARRHQVELSKPEIVEVDLGDVKVRRKIKTQKRFIGAKRKHISGDPQTGTDAPEYMEQISETFRPWIAKEDETILPSSCDIPETSFLQAIHFYTSYYYTHINPCPDVFEAMDLTSHIAMGMLVQEVIADFAFKMGKTSQLEDIEVKKEKMSFARNETEWKKAAAAKMRQENIRRGSNVNDNDIDLRSRGSSDSGQHDIAQGLAALRKSQTSKNVSFRKLVNSYTAKDDATVGISSPSEDEQQPDRRTSDPLDPQMDEHQIQGELSGASDDDENSDKDQGDSIDQDDFLGDDGNIHVLGAEALSPFLTTSDSMELGTKAGHFVVKDDVKNISDDEDELVGSVDGDDEFADALDQYDVYEEQSQSVVTTLSNTRLGAMFGRGGDMDEVDESESSDQGEGIISQVVLDDSSSDDDGNIGGGSDEDDAEE</sequence>
<feature type="compositionally biased region" description="Basic and acidic residues" evidence="1">
    <location>
        <begin position="13"/>
        <end position="28"/>
    </location>
</feature>
<feature type="compositionally biased region" description="Polar residues" evidence="1">
    <location>
        <begin position="387"/>
        <end position="402"/>
    </location>
</feature>
<dbReference type="Proteomes" id="UP000726737">
    <property type="component" value="Unassembled WGS sequence"/>
</dbReference>
<feature type="compositionally biased region" description="Basic and acidic residues" evidence="1">
    <location>
        <begin position="782"/>
        <end position="800"/>
    </location>
</feature>
<feature type="compositionally biased region" description="Acidic residues" evidence="1">
    <location>
        <begin position="923"/>
        <end position="933"/>
    </location>
</feature>
<feature type="region of interest" description="Disordered" evidence="1">
    <location>
        <begin position="358"/>
        <end position="402"/>
    </location>
</feature>
<dbReference type="EMBL" id="JAAAJA010000432">
    <property type="protein sequence ID" value="KAG0253900.1"/>
    <property type="molecule type" value="Genomic_DNA"/>
</dbReference>
<name>A0A9P6PUG3_9FUNG</name>
<feature type="region of interest" description="Disordered" evidence="1">
    <location>
        <begin position="707"/>
        <end position="735"/>
    </location>
</feature>
<proteinExistence type="predicted"/>
<feature type="compositionally biased region" description="Acidic residues" evidence="1">
    <location>
        <begin position="529"/>
        <end position="539"/>
    </location>
</feature>
<feature type="compositionally biased region" description="Basic and acidic residues" evidence="1">
    <location>
        <begin position="36"/>
        <end position="50"/>
    </location>
</feature>
<accession>A0A9P6PUG3</accession>
<evidence type="ECO:0000313" key="2">
    <source>
        <dbReference type="EMBL" id="KAG0253900.1"/>
    </source>
</evidence>
<reference evidence="2" key="1">
    <citation type="journal article" date="2020" name="Fungal Divers.">
        <title>Resolving the Mortierellaceae phylogeny through synthesis of multi-gene phylogenetics and phylogenomics.</title>
        <authorList>
            <person name="Vandepol N."/>
            <person name="Liber J."/>
            <person name="Desiro A."/>
            <person name="Na H."/>
            <person name="Kennedy M."/>
            <person name="Barry K."/>
            <person name="Grigoriev I.V."/>
            <person name="Miller A.N."/>
            <person name="O'Donnell K."/>
            <person name="Stajich J.E."/>
            <person name="Bonito G."/>
        </authorList>
    </citation>
    <scope>NUCLEOTIDE SEQUENCE</scope>
    <source>
        <strain evidence="2">KOD948</strain>
    </source>
</reference>